<dbReference type="GO" id="GO:0008360">
    <property type="term" value="P:regulation of cell shape"/>
    <property type="evidence" value="ECO:0007669"/>
    <property type="project" value="UniProtKB-KW"/>
</dbReference>
<evidence type="ECO:0000256" key="15">
    <source>
        <dbReference type="ARBA" id="ARBA00034000"/>
    </source>
</evidence>
<keyword evidence="10" id="KW-0133">Cell shape</keyword>
<comment type="similarity">
    <text evidence="2">In the C-terminal section; belongs to the transpeptidase family.</text>
</comment>
<dbReference type="InterPro" id="IPR036950">
    <property type="entry name" value="PBP_transglycosylase"/>
</dbReference>
<keyword evidence="9" id="KW-0378">Hydrolase</keyword>
<evidence type="ECO:0000256" key="7">
    <source>
        <dbReference type="ARBA" id="ARBA00022676"/>
    </source>
</evidence>
<evidence type="ECO:0000256" key="6">
    <source>
        <dbReference type="ARBA" id="ARBA00022670"/>
    </source>
</evidence>
<dbReference type="GO" id="GO:0005886">
    <property type="term" value="C:plasma membrane"/>
    <property type="evidence" value="ECO:0007669"/>
    <property type="project" value="UniProtKB-SubCell"/>
</dbReference>
<evidence type="ECO:0000256" key="17">
    <source>
        <dbReference type="SAM" id="Phobius"/>
    </source>
</evidence>
<feature type="domain" description="Glycosyl transferase family 51" evidence="19">
    <location>
        <begin position="75"/>
        <end position="248"/>
    </location>
</feature>
<evidence type="ECO:0000256" key="13">
    <source>
        <dbReference type="ARBA" id="ARBA00023268"/>
    </source>
</evidence>
<dbReference type="InterPro" id="IPR050396">
    <property type="entry name" value="Glycosyltr_51/Transpeptidase"/>
</dbReference>
<dbReference type="PATRIC" id="fig|1619020.3.peg.207"/>
<keyword evidence="14" id="KW-0961">Cell wall biogenesis/degradation</keyword>
<keyword evidence="17" id="KW-0812">Transmembrane</keyword>
<dbReference type="GO" id="GO:0006508">
    <property type="term" value="P:proteolysis"/>
    <property type="evidence" value="ECO:0007669"/>
    <property type="project" value="UniProtKB-KW"/>
</dbReference>
<keyword evidence="12 17" id="KW-0472">Membrane</keyword>
<dbReference type="NCBIfam" id="TIGR02074">
    <property type="entry name" value="PBP_1a_fam"/>
    <property type="match status" value="1"/>
</dbReference>
<dbReference type="Proteomes" id="UP000034380">
    <property type="component" value="Unassembled WGS sequence"/>
</dbReference>
<comment type="caution">
    <text evidence="20">The sequence shown here is derived from an EMBL/GenBank/DDBJ whole genome shotgun (WGS) entry which is preliminary data.</text>
</comment>
<evidence type="ECO:0000256" key="11">
    <source>
        <dbReference type="ARBA" id="ARBA00022984"/>
    </source>
</evidence>
<organism evidence="20 21">
    <name type="scientific">Candidatus Yanofskybacteria bacterium GW2011_GWA1_41_6</name>
    <dbReference type="NCBI Taxonomy" id="1619020"/>
    <lineage>
        <taxon>Bacteria</taxon>
        <taxon>Candidatus Yanofskyibacteriota</taxon>
    </lineage>
</organism>
<evidence type="ECO:0000259" key="18">
    <source>
        <dbReference type="Pfam" id="PF00905"/>
    </source>
</evidence>
<comment type="catalytic activity">
    <reaction evidence="15">
        <text>Preferential cleavage: (Ac)2-L-Lys-D-Ala-|-D-Ala. Also transpeptidation of peptidyl-alanyl moieties that are N-acyl substituents of D-alanine.</text>
        <dbReference type="EC" id="3.4.16.4"/>
    </reaction>
</comment>
<keyword evidence="6" id="KW-0645">Protease</keyword>
<evidence type="ECO:0000256" key="4">
    <source>
        <dbReference type="ARBA" id="ARBA00022475"/>
    </source>
</evidence>
<evidence type="ECO:0000256" key="3">
    <source>
        <dbReference type="ARBA" id="ARBA00007739"/>
    </source>
</evidence>
<keyword evidence="17" id="KW-1133">Transmembrane helix</keyword>
<dbReference type="GO" id="GO:0009252">
    <property type="term" value="P:peptidoglycan biosynthetic process"/>
    <property type="evidence" value="ECO:0007669"/>
    <property type="project" value="UniProtKB-KW"/>
</dbReference>
<gene>
    <name evidence="20" type="ORF">UU70_C0023G0006</name>
</gene>
<dbReference type="InterPro" id="IPR001264">
    <property type="entry name" value="Glyco_trans_51"/>
</dbReference>
<keyword evidence="4" id="KW-1003">Cell membrane</keyword>
<dbReference type="SUPFAM" id="SSF56601">
    <property type="entry name" value="beta-lactamase/transpeptidase-like"/>
    <property type="match status" value="1"/>
</dbReference>
<dbReference type="GO" id="GO:0071555">
    <property type="term" value="P:cell wall organization"/>
    <property type="evidence" value="ECO:0007669"/>
    <property type="project" value="UniProtKB-KW"/>
</dbReference>
<keyword evidence="11" id="KW-0573">Peptidoglycan synthesis</keyword>
<dbReference type="GO" id="GO:0030288">
    <property type="term" value="C:outer membrane-bounded periplasmic space"/>
    <property type="evidence" value="ECO:0007669"/>
    <property type="project" value="TreeGrafter"/>
</dbReference>
<dbReference type="AlphaFoldDB" id="A0A0G0WJV5"/>
<keyword evidence="7" id="KW-0328">Glycosyltransferase</keyword>
<dbReference type="Pfam" id="PF00905">
    <property type="entry name" value="Transpeptidase"/>
    <property type="match status" value="1"/>
</dbReference>
<dbReference type="PANTHER" id="PTHR32282">
    <property type="entry name" value="BINDING PROTEIN TRANSPEPTIDASE, PUTATIVE-RELATED"/>
    <property type="match status" value="1"/>
</dbReference>
<dbReference type="Gene3D" id="1.10.3810.10">
    <property type="entry name" value="Biosynthetic peptidoglycan transglycosylase-like"/>
    <property type="match status" value="1"/>
</dbReference>
<dbReference type="SUPFAM" id="SSF53955">
    <property type="entry name" value="Lysozyme-like"/>
    <property type="match status" value="1"/>
</dbReference>
<dbReference type="EMBL" id="LCBQ01000023">
    <property type="protein sequence ID" value="KKS13105.1"/>
    <property type="molecule type" value="Genomic_DNA"/>
</dbReference>
<evidence type="ECO:0000256" key="14">
    <source>
        <dbReference type="ARBA" id="ARBA00023316"/>
    </source>
</evidence>
<evidence type="ECO:0000256" key="16">
    <source>
        <dbReference type="ARBA" id="ARBA00049902"/>
    </source>
</evidence>
<evidence type="ECO:0000313" key="20">
    <source>
        <dbReference type="EMBL" id="KKS13105.1"/>
    </source>
</evidence>
<reference evidence="20 21" key="1">
    <citation type="journal article" date="2015" name="Nature">
        <title>rRNA introns, odd ribosomes, and small enigmatic genomes across a large radiation of phyla.</title>
        <authorList>
            <person name="Brown C.T."/>
            <person name="Hug L.A."/>
            <person name="Thomas B.C."/>
            <person name="Sharon I."/>
            <person name="Castelle C.J."/>
            <person name="Singh A."/>
            <person name="Wilkins M.J."/>
            <person name="Williams K.H."/>
            <person name="Banfield J.F."/>
        </authorList>
    </citation>
    <scope>NUCLEOTIDE SEQUENCE [LARGE SCALE GENOMIC DNA]</scope>
</reference>
<evidence type="ECO:0000256" key="9">
    <source>
        <dbReference type="ARBA" id="ARBA00022801"/>
    </source>
</evidence>
<keyword evidence="5" id="KW-0121">Carboxypeptidase</keyword>
<accession>A0A0G0WJV5</accession>
<evidence type="ECO:0000256" key="1">
    <source>
        <dbReference type="ARBA" id="ARBA00004236"/>
    </source>
</evidence>
<proteinExistence type="inferred from homology"/>
<comment type="catalytic activity">
    <reaction evidence="16">
        <text>[GlcNAc-(1-&gt;4)-Mur2Ac(oyl-L-Ala-gamma-D-Glu-L-Lys-D-Ala-D-Ala)](n)-di-trans,octa-cis-undecaprenyl diphosphate + beta-D-GlcNAc-(1-&gt;4)-Mur2Ac(oyl-L-Ala-gamma-D-Glu-L-Lys-D-Ala-D-Ala)-di-trans,octa-cis-undecaprenyl diphosphate = [GlcNAc-(1-&gt;4)-Mur2Ac(oyl-L-Ala-gamma-D-Glu-L-Lys-D-Ala-D-Ala)](n+1)-di-trans,octa-cis-undecaprenyl diphosphate + di-trans,octa-cis-undecaprenyl diphosphate + H(+)</text>
        <dbReference type="Rhea" id="RHEA:23708"/>
        <dbReference type="Rhea" id="RHEA-COMP:9602"/>
        <dbReference type="Rhea" id="RHEA-COMP:9603"/>
        <dbReference type="ChEBI" id="CHEBI:15378"/>
        <dbReference type="ChEBI" id="CHEBI:58405"/>
        <dbReference type="ChEBI" id="CHEBI:60033"/>
        <dbReference type="ChEBI" id="CHEBI:78435"/>
        <dbReference type="EC" id="2.4.99.28"/>
    </reaction>
</comment>
<sequence length="723" mass="79880">MLPIIGRIFRSSKNRKPNFKQIVMFIIWVIVIGAILLFGLLIYIQSTIPDPNSIADRKISESTKIYDRTGKVLLYDIHGEEKRTIIPWEQIPVNLKNATLAAEDSSFYTHGGFDVRGIIRSFLNDITTLSLSQGGSTITQQLVKQTLLGGEKTILRKVRELVLSIELERRFSKDQIFWMYLNQIPYGSNAYGIEAAAKAFFNKNASELSLSESAILAALPQAPSYYSPYGNHVEDLITRKNNILNNMKKLGFISVADYDQAVSEKPEFHSSTENITAPHFVIMVKEYLANKYGEGAIESGGFNVTTTLDATLQEYAESAVTKYSNINKTKYRASNAALVAVSPKNGDVLALVGSSNYFDVANQGNFNVTTAKRQPGSSFKPFAYAVVFQKGYPDSTVLFDFKTEFNPNCSPDGNQLTDQYGLACYHPRNYDGLFRGPVNLRQALNQSLNIPSVKTLYLAGIPETISLAQQMGITTLTEPNRYGLSLVLGGAEVRPIDMASAYGVFANDGIRNQWRIIQRIEDGAGNVLEEAQDQPQRVLDTQTTRLMDNILSDNLARAPVFGFNNSLYFPGYEVGAKTGTTQDNKDGWVVGFSPSISTVVWTGNNDNKSMTAAGAGISAAGPMWHEFMAQALATFPRESFPQPEPVTSSKIMLNGNFTYTLSDGGPAQYHEILYYVDRSNPLGSFPSNPSSDPQFTNWDWPVIQTYGVYLPPTTETPSVDGGY</sequence>
<dbReference type="PANTHER" id="PTHR32282:SF11">
    <property type="entry name" value="PENICILLIN-BINDING PROTEIN 1B"/>
    <property type="match status" value="1"/>
</dbReference>
<dbReference type="Pfam" id="PF00912">
    <property type="entry name" value="Transgly"/>
    <property type="match status" value="1"/>
</dbReference>
<protein>
    <submittedName>
        <fullName evidence="20">Penicillin-binding protein, 1A family</fullName>
    </submittedName>
</protein>
<dbReference type="GO" id="GO:0008658">
    <property type="term" value="F:penicillin binding"/>
    <property type="evidence" value="ECO:0007669"/>
    <property type="project" value="InterPro"/>
</dbReference>
<evidence type="ECO:0000256" key="2">
    <source>
        <dbReference type="ARBA" id="ARBA00007090"/>
    </source>
</evidence>
<evidence type="ECO:0000259" key="19">
    <source>
        <dbReference type="Pfam" id="PF00912"/>
    </source>
</evidence>
<keyword evidence="13" id="KW-0511">Multifunctional enzyme</keyword>
<feature type="domain" description="Penicillin-binding protein transpeptidase" evidence="18">
    <location>
        <begin position="337"/>
        <end position="628"/>
    </location>
</feature>
<dbReference type="InterPro" id="IPR012338">
    <property type="entry name" value="Beta-lactam/transpept-like"/>
</dbReference>
<dbReference type="FunFam" id="1.10.3810.10:FF:000001">
    <property type="entry name" value="Penicillin-binding protein 1A"/>
    <property type="match status" value="1"/>
</dbReference>
<dbReference type="GO" id="GO:0008955">
    <property type="term" value="F:peptidoglycan glycosyltransferase activity"/>
    <property type="evidence" value="ECO:0007669"/>
    <property type="project" value="UniProtKB-EC"/>
</dbReference>
<dbReference type="GO" id="GO:0009002">
    <property type="term" value="F:serine-type D-Ala-D-Ala carboxypeptidase activity"/>
    <property type="evidence" value="ECO:0007669"/>
    <property type="project" value="UniProtKB-EC"/>
</dbReference>
<name>A0A0G0WJV5_9BACT</name>
<evidence type="ECO:0000256" key="5">
    <source>
        <dbReference type="ARBA" id="ARBA00022645"/>
    </source>
</evidence>
<dbReference type="InterPro" id="IPR023346">
    <property type="entry name" value="Lysozyme-like_dom_sf"/>
</dbReference>
<dbReference type="Gene3D" id="3.40.710.10">
    <property type="entry name" value="DD-peptidase/beta-lactamase superfamily"/>
    <property type="match status" value="1"/>
</dbReference>
<evidence type="ECO:0000256" key="10">
    <source>
        <dbReference type="ARBA" id="ARBA00022960"/>
    </source>
</evidence>
<dbReference type="InterPro" id="IPR001460">
    <property type="entry name" value="PCN-bd_Tpept"/>
</dbReference>
<evidence type="ECO:0000313" key="21">
    <source>
        <dbReference type="Proteomes" id="UP000034380"/>
    </source>
</evidence>
<comment type="similarity">
    <text evidence="3">In the N-terminal section; belongs to the glycosyltransferase 51 family.</text>
</comment>
<evidence type="ECO:0000256" key="8">
    <source>
        <dbReference type="ARBA" id="ARBA00022679"/>
    </source>
</evidence>
<evidence type="ECO:0000256" key="12">
    <source>
        <dbReference type="ARBA" id="ARBA00023136"/>
    </source>
</evidence>
<comment type="subcellular location">
    <subcellularLocation>
        <location evidence="1">Cell membrane</location>
    </subcellularLocation>
</comment>
<feature type="transmembrane region" description="Helical" evidence="17">
    <location>
        <begin position="21"/>
        <end position="44"/>
    </location>
</feature>
<keyword evidence="8" id="KW-0808">Transferase</keyword>